<keyword evidence="4 6" id="KW-0255">Endonuclease</keyword>
<dbReference type="EMBL" id="AUPL01006045">
    <property type="protein sequence ID" value="ESL06283.1"/>
    <property type="molecule type" value="Genomic_DNA"/>
</dbReference>
<evidence type="ECO:0000256" key="1">
    <source>
        <dbReference type="ARBA" id="ARBA00004496"/>
    </source>
</evidence>
<dbReference type="CDD" id="cd06559">
    <property type="entry name" value="Endonuclease_V"/>
    <property type="match status" value="1"/>
</dbReference>
<keyword evidence="2" id="KW-0963">Cytoplasm</keyword>
<reference evidence="6 7" key="1">
    <citation type="submission" date="2013-07" db="EMBL/GenBank/DDBJ databases">
        <authorList>
            <person name="Stoco P.H."/>
            <person name="Wagner G."/>
            <person name="Gerber A."/>
            <person name="Zaha A."/>
            <person name="Thompson C."/>
            <person name="Bartholomeu D.C."/>
            <person name="Luckemeyer D.D."/>
            <person name="Bahia D."/>
            <person name="Loreto E."/>
            <person name="Prestes E.B."/>
            <person name="Lima F.M."/>
            <person name="Rodrigues-Luiz G."/>
            <person name="Vallejo G.A."/>
            <person name="Filho J.F."/>
            <person name="Monteiro K.M."/>
            <person name="Tyler K.M."/>
            <person name="de Almeida L.G."/>
            <person name="Ortiz M.F."/>
            <person name="Siervo M.A."/>
            <person name="de Moraes M.H."/>
            <person name="Cunha O.L."/>
            <person name="Mendonca-Neto R."/>
            <person name="Silva R."/>
            <person name="Teixeira S.M."/>
            <person name="Murta S.M."/>
            <person name="Sincero T.C."/>
            <person name="Mendes T.A."/>
            <person name="Urmenyi T.P."/>
            <person name="Silva V.G."/>
            <person name="da Rocha W.D."/>
            <person name="Andersson B."/>
            <person name="Romanha A.J."/>
            <person name="Steindel M."/>
            <person name="de Vasconcelos A.T."/>
            <person name="Grisard E.C."/>
        </authorList>
    </citation>
    <scope>NUCLEOTIDE SEQUENCE [LARGE SCALE GENOMIC DNA]</scope>
    <source>
        <strain evidence="6 7">SC58</strain>
    </source>
</reference>
<keyword evidence="3" id="KW-0540">Nuclease</keyword>
<protein>
    <submittedName>
        <fullName evidence="6">Endonuclease V</fullName>
    </submittedName>
</protein>
<keyword evidence="5" id="KW-0378">Hydrolase</keyword>
<evidence type="ECO:0000256" key="3">
    <source>
        <dbReference type="ARBA" id="ARBA00022722"/>
    </source>
</evidence>
<dbReference type="GO" id="GO:0016891">
    <property type="term" value="F:RNA endonuclease activity producing 5'-phosphomonoesters, hydrolytic mechanism"/>
    <property type="evidence" value="ECO:0007669"/>
    <property type="project" value="TreeGrafter"/>
</dbReference>
<accession>A0A061ITE0</accession>
<dbReference type="GO" id="GO:0006281">
    <property type="term" value="P:DNA repair"/>
    <property type="evidence" value="ECO:0007669"/>
    <property type="project" value="InterPro"/>
</dbReference>
<comment type="caution">
    <text evidence="6">The sequence shown here is derived from an EMBL/GenBank/DDBJ whole genome shotgun (WGS) entry which is preliminary data.</text>
</comment>
<dbReference type="OrthoDB" id="20018at2759"/>
<dbReference type="AlphaFoldDB" id="A0A061ITE0"/>
<dbReference type="InterPro" id="IPR007581">
    <property type="entry name" value="Endonuclease-V"/>
</dbReference>
<evidence type="ECO:0000313" key="6">
    <source>
        <dbReference type="EMBL" id="ESL06283.1"/>
    </source>
</evidence>
<dbReference type="Proteomes" id="UP000031737">
    <property type="component" value="Unassembled WGS sequence"/>
</dbReference>
<gene>
    <name evidence="6" type="ORF">TRSC58_06045</name>
</gene>
<dbReference type="GO" id="GO:0005737">
    <property type="term" value="C:cytoplasm"/>
    <property type="evidence" value="ECO:0007669"/>
    <property type="project" value="UniProtKB-SubCell"/>
</dbReference>
<name>A0A061ITE0_TRYRA</name>
<evidence type="ECO:0000256" key="4">
    <source>
        <dbReference type="ARBA" id="ARBA00022759"/>
    </source>
</evidence>
<dbReference type="Gene3D" id="3.30.2170.10">
    <property type="entry name" value="archaeoglobus fulgidus dsm 4304 superfamily"/>
    <property type="match status" value="1"/>
</dbReference>
<dbReference type="GO" id="GO:0005730">
    <property type="term" value="C:nucleolus"/>
    <property type="evidence" value="ECO:0007669"/>
    <property type="project" value="TreeGrafter"/>
</dbReference>
<evidence type="ECO:0000256" key="5">
    <source>
        <dbReference type="ARBA" id="ARBA00022801"/>
    </source>
</evidence>
<keyword evidence="7" id="KW-1185">Reference proteome</keyword>
<organism evidence="6 7">
    <name type="scientific">Trypanosoma rangeli SC58</name>
    <dbReference type="NCBI Taxonomy" id="429131"/>
    <lineage>
        <taxon>Eukaryota</taxon>
        <taxon>Discoba</taxon>
        <taxon>Euglenozoa</taxon>
        <taxon>Kinetoplastea</taxon>
        <taxon>Metakinetoplastina</taxon>
        <taxon>Trypanosomatida</taxon>
        <taxon>Trypanosomatidae</taxon>
        <taxon>Trypanosoma</taxon>
        <taxon>Herpetosoma</taxon>
    </lineage>
</organism>
<dbReference type="Pfam" id="PF04493">
    <property type="entry name" value="Endonuclease_5"/>
    <property type="match status" value="1"/>
</dbReference>
<dbReference type="PANTHER" id="PTHR28511">
    <property type="entry name" value="ENDONUCLEASE V"/>
    <property type="match status" value="1"/>
</dbReference>
<dbReference type="PANTHER" id="PTHR28511:SF1">
    <property type="entry name" value="ENDONUCLEASE V"/>
    <property type="match status" value="1"/>
</dbReference>
<dbReference type="GO" id="GO:0003727">
    <property type="term" value="F:single-stranded RNA binding"/>
    <property type="evidence" value="ECO:0007669"/>
    <property type="project" value="TreeGrafter"/>
</dbReference>
<evidence type="ECO:0000256" key="2">
    <source>
        <dbReference type="ARBA" id="ARBA00022490"/>
    </source>
</evidence>
<dbReference type="VEuPathDB" id="TriTrypDB:TRSC58_06045"/>
<comment type="subcellular location">
    <subcellularLocation>
        <location evidence="1">Cytoplasm</location>
    </subcellularLocation>
</comment>
<proteinExistence type="predicted"/>
<sequence>MAAGRIISESRLGDVDIARKREMWANAQEQLATRVCVPRTVGILEHYTKGETEKGDSFTPSFALPQILLDEFDVSTLLGPQLQRDAEHRKTALSLPLMPLRYVGGVDISYVRGTNLAVACLVIMEYPAMRVCRTIFHQCEVTEPYIPGFLAFREVAPLVELIKKVKGESCEEETSVYPQLLLVDGCGVQHPLRCGLASHVGVILDIPTIGCAKNFMAVDGMTRESMHLLFETSADDAHGAKKESLAPLVKPMIGRSGALWGYAATPNPSVRNPIFVSPGHLVGYAEAAALVLSMCKHRVPEPIRVADLSSRDYIRRMNLSCSEVNSGG</sequence>
<evidence type="ECO:0000313" key="7">
    <source>
        <dbReference type="Proteomes" id="UP000031737"/>
    </source>
</evidence>